<organism evidence="2 3">
    <name type="scientific">Portunus trituberculatus</name>
    <name type="common">Swimming crab</name>
    <name type="synonym">Neptunus trituberculatus</name>
    <dbReference type="NCBI Taxonomy" id="210409"/>
    <lineage>
        <taxon>Eukaryota</taxon>
        <taxon>Metazoa</taxon>
        <taxon>Ecdysozoa</taxon>
        <taxon>Arthropoda</taxon>
        <taxon>Crustacea</taxon>
        <taxon>Multicrustacea</taxon>
        <taxon>Malacostraca</taxon>
        <taxon>Eumalacostraca</taxon>
        <taxon>Eucarida</taxon>
        <taxon>Decapoda</taxon>
        <taxon>Pleocyemata</taxon>
        <taxon>Brachyura</taxon>
        <taxon>Eubrachyura</taxon>
        <taxon>Portunoidea</taxon>
        <taxon>Portunidae</taxon>
        <taxon>Portuninae</taxon>
        <taxon>Portunus</taxon>
    </lineage>
</organism>
<feature type="compositionally biased region" description="Basic residues" evidence="1">
    <location>
        <begin position="117"/>
        <end position="126"/>
    </location>
</feature>
<feature type="region of interest" description="Disordered" evidence="1">
    <location>
        <begin position="189"/>
        <end position="232"/>
    </location>
</feature>
<dbReference type="Proteomes" id="UP000324222">
    <property type="component" value="Unassembled WGS sequence"/>
</dbReference>
<proteinExistence type="predicted"/>
<sequence>MGLRRLLGEDPLLVRHQGRARVLVVLVVVLLVLRARATMGAGRRPLLVALARLVVPGVTKSRGVALPVVAHAASRPATSMGTAPVRAVGPAVQELHVFAKEKPTSQQVSPSWLPHAPGRRPPHRPPRPPTLPSVERDLSSSARILLSCSIFAMMRSISEEAFSAPPAPVKPVELEPVMKPDPVVLVKTPDEMEVRELRPAPPGGKGLLASPSPPPPPPRYTFTTLDTATHNT</sequence>
<dbReference type="AlphaFoldDB" id="A0A5B7FLK2"/>
<feature type="compositionally biased region" description="Polar residues" evidence="1">
    <location>
        <begin position="221"/>
        <end position="232"/>
    </location>
</feature>
<comment type="caution">
    <text evidence="2">The sequence shown here is derived from an EMBL/GenBank/DDBJ whole genome shotgun (WGS) entry which is preliminary data.</text>
</comment>
<accession>A0A5B7FLK2</accession>
<evidence type="ECO:0000256" key="1">
    <source>
        <dbReference type="SAM" id="MobiDB-lite"/>
    </source>
</evidence>
<dbReference type="EMBL" id="VSRR010007020">
    <property type="protein sequence ID" value="MPC46053.1"/>
    <property type="molecule type" value="Genomic_DNA"/>
</dbReference>
<gene>
    <name evidence="2" type="ORF">E2C01_039762</name>
</gene>
<reference evidence="2 3" key="1">
    <citation type="submission" date="2019-05" db="EMBL/GenBank/DDBJ databases">
        <title>Another draft genome of Portunus trituberculatus and its Hox gene families provides insights of decapod evolution.</title>
        <authorList>
            <person name="Jeong J.-H."/>
            <person name="Song I."/>
            <person name="Kim S."/>
            <person name="Choi T."/>
            <person name="Kim D."/>
            <person name="Ryu S."/>
            <person name="Kim W."/>
        </authorList>
    </citation>
    <scope>NUCLEOTIDE SEQUENCE [LARGE SCALE GENOMIC DNA]</scope>
    <source>
        <tissue evidence="2">Muscle</tissue>
    </source>
</reference>
<name>A0A5B7FLK2_PORTR</name>
<feature type="region of interest" description="Disordered" evidence="1">
    <location>
        <begin position="101"/>
        <end position="137"/>
    </location>
</feature>
<feature type="compositionally biased region" description="Basic and acidic residues" evidence="1">
    <location>
        <begin position="189"/>
        <end position="198"/>
    </location>
</feature>
<evidence type="ECO:0000313" key="2">
    <source>
        <dbReference type="EMBL" id="MPC46053.1"/>
    </source>
</evidence>
<protein>
    <submittedName>
        <fullName evidence="2">Uncharacterized protein</fullName>
    </submittedName>
</protein>
<keyword evidence="3" id="KW-1185">Reference proteome</keyword>
<evidence type="ECO:0000313" key="3">
    <source>
        <dbReference type="Proteomes" id="UP000324222"/>
    </source>
</evidence>